<dbReference type="InterPro" id="IPR036778">
    <property type="entry name" value="OHCU_decarboxylase_sf"/>
</dbReference>
<dbReference type="GO" id="GO:0006144">
    <property type="term" value="P:purine nucleobase metabolic process"/>
    <property type="evidence" value="ECO:0007669"/>
    <property type="project" value="UniProtKB-KW"/>
</dbReference>
<evidence type="ECO:0000256" key="2">
    <source>
        <dbReference type="ARBA" id="ARBA00004754"/>
    </source>
</evidence>
<evidence type="ECO:0000256" key="5">
    <source>
        <dbReference type="ARBA" id="ARBA00022793"/>
    </source>
</evidence>
<keyword evidence="4" id="KW-0659">Purine metabolism</keyword>
<evidence type="ECO:0000259" key="7">
    <source>
        <dbReference type="Pfam" id="PF09349"/>
    </source>
</evidence>
<dbReference type="InterPro" id="IPR017595">
    <property type="entry name" value="OHCU_decarboxylase-2"/>
</dbReference>
<dbReference type="InterPro" id="IPR018020">
    <property type="entry name" value="OHCU_decarboxylase"/>
</dbReference>
<dbReference type="GO" id="GO:0019628">
    <property type="term" value="P:urate catabolic process"/>
    <property type="evidence" value="ECO:0007669"/>
    <property type="project" value="TreeGrafter"/>
</dbReference>
<gene>
    <name evidence="8" type="ORF">Mucpa_6405</name>
</gene>
<dbReference type="eggNOG" id="COG3195">
    <property type="taxonomic scope" value="Bacteria"/>
</dbReference>
<comment type="catalytic activity">
    <reaction evidence="1">
        <text>5-hydroxy-2-oxo-4-ureido-2,5-dihydro-1H-imidazole-5-carboxylate + H(+) = (S)-allantoin + CO2</text>
        <dbReference type="Rhea" id="RHEA:26301"/>
        <dbReference type="ChEBI" id="CHEBI:15378"/>
        <dbReference type="ChEBI" id="CHEBI:15678"/>
        <dbReference type="ChEBI" id="CHEBI:16526"/>
        <dbReference type="ChEBI" id="CHEBI:58639"/>
        <dbReference type="EC" id="4.1.1.97"/>
    </reaction>
</comment>
<evidence type="ECO:0000256" key="1">
    <source>
        <dbReference type="ARBA" id="ARBA00001163"/>
    </source>
</evidence>
<dbReference type="SUPFAM" id="SSF158694">
    <property type="entry name" value="UraD-Like"/>
    <property type="match status" value="1"/>
</dbReference>
<dbReference type="PANTHER" id="PTHR43466">
    <property type="entry name" value="2-OXO-4-HYDROXY-4-CARBOXY-5-UREIDOIMIDAZOLINE DECARBOXYLASE-RELATED"/>
    <property type="match status" value="1"/>
</dbReference>
<name>H1Y7X2_9SPHI</name>
<dbReference type="Pfam" id="PF09349">
    <property type="entry name" value="OHCU_decarbox"/>
    <property type="match status" value="1"/>
</dbReference>
<dbReference type="STRING" id="714943.Mucpa_6405"/>
<evidence type="ECO:0000313" key="8">
    <source>
        <dbReference type="EMBL" id="EHQ30458.1"/>
    </source>
</evidence>
<comment type="pathway">
    <text evidence="2">Purine metabolism; urate degradation; (S)-allantoin from urate: step 3/3.</text>
</comment>
<evidence type="ECO:0000256" key="4">
    <source>
        <dbReference type="ARBA" id="ARBA00022631"/>
    </source>
</evidence>
<sequence length="167" mass="18492">MTIANFNQLNDAEKHEALFKCCGSTTWVNLMMTTLPVKGLVELLAYADEKWQQCTEKDWLEAFTHHPKIGDVNALKEKFASTASWASNEQSGVNAAPDDVLVALAKGNAEYEQKFGYIFIVCATGKSAAQMLDLLDARLPNDPAREIKIAAGEQAKITRIRLEKLFA</sequence>
<dbReference type="GO" id="GO:0051997">
    <property type="term" value="F:2-oxo-4-hydroxy-4-carboxy-5-ureidoimidazoline decarboxylase activity"/>
    <property type="evidence" value="ECO:0007669"/>
    <property type="project" value="UniProtKB-EC"/>
</dbReference>
<accession>H1Y7X2</accession>
<evidence type="ECO:0000313" key="9">
    <source>
        <dbReference type="Proteomes" id="UP000002774"/>
    </source>
</evidence>
<organism evidence="8 9">
    <name type="scientific">Mucilaginibacter paludis DSM 18603</name>
    <dbReference type="NCBI Taxonomy" id="714943"/>
    <lineage>
        <taxon>Bacteria</taxon>
        <taxon>Pseudomonadati</taxon>
        <taxon>Bacteroidota</taxon>
        <taxon>Sphingobacteriia</taxon>
        <taxon>Sphingobacteriales</taxon>
        <taxon>Sphingobacteriaceae</taxon>
        <taxon>Mucilaginibacter</taxon>
    </lineage>
</organism>
<dbReference type="PANTHER" id="PTHR43466:SF1">
    <property type="entry name" value="2-OXO-4-HYDROXY-4-CARBOXY-5-UREIDOIMIDAZOLINE DECARBOXYLASE-RELATED"/>
    <property type="match status" value="1"/>
</dbReference>
<evidence type="ECO:0000256" key="6">
    <source>
        <dbReference type="ARBA" id="ARBA00023239"/>
    </source>
</evidence>
<keyword evidence="5" id="KW-0210">Decarboxylase</keyword>
<dbReference type="RefSeq" id="WP_008512207.1">
    <property type="nucleotide sequence ID" value="NZ_CM001403.1"/>
</dbReference>
<protein>
    <recommendedName>
        <fullName evidence="3">2-oxo-4-hydroxy-4-carboxy-5-ureidoimidazoline decarboxylase</fullName>
        <ecNumber evidence="3">4.1.1.97</ecNumber>
    </recommendedName>
</protein>
<keyword evidence="6" id="KW-0456">Lyase</keyword>
<dbReference type="OrthoDB" id="9800909at2"/>
<dbReference type="NCBIfam" id="TIGR03180">
    <property type="entry name" value="UraD_2"/>
    <property type="match status" value="1"/>
</dbReference>
<dbReference type="EMBL" id="CM001403">
    <property type="protein sequence ID" value="EHQ30458.1"/>
    <property type="molecule type" value="Genomic_DNA"/>
</dbReference>
<dbReference type="NCBIfam" id="NF010372">
    <property type="entry name" value="PRK13798.1"/>
    <property type="match status" value="1"/>
</dbReference>
<reference evidence="8" key="1">
    <citation type="submission" date="2011-09" db="EMBL/GenBank/DDBJ databases">
        <title>The permanent draft genome of Mucilaginibacter paludis DSM 18603.</title>
        <authorList>
            <consortium name="US DOE Joint Genome Institute (JGI-PGF)"/>
            <person name="Lucas S."/>
            <person name="Han J."/>
            <person name="Lapidus A."/>
            <person name="Bruce D."/>
            <person name="Goodwin L."/>
            <person name="Pitluck S."/>
            <person name="Peters L."/>
            <person name="Kyrpides N."/>
            <person name="Mavromatis K."/>
            <person name="Ivanova N."/>
            <person name="Mikhailova N."/>
            <person name="Held B."/>
            <person name="Detter J.C."/>
            <person name="Tapia R."/>
            <person name="Han C."/>
            <person name="Land M."/>
            <person name="Hauser L."/>
            <person name="Markowitz V."/>
            <person name="Cheng J.-F."/>
            <person name="Hugenholtz P."/>
            <person name="Woyke T."/>
            <person name="Wu D."/>
            <person name="Tindall B."/>
            <person name="Brambilla E."/>
            <person name="Klenk H.-P."/>
            <person name="Eisen J.A."/>
        </authorList>
    </citation>
    <scope>NUCLEOTIDE SEQUENCE [LARGE SCALE GENOMIC DNA]</scope>
    <source>
        <strain evidence="8">DSM 18603</strain>
    </source>
</reference>
<dbReference type="Proteomes" id="UP000002774">
    <property type="component" value="Chromosome"/>
</dbReference>
<dbReference type="Gene3D" id="1.10.3330.10">
    <property type="entry name" value="Oxo-4-hydroxy-4-carboxy-5-ureidoimidazoline decarboxylase"/>
    <property type="match status" value="1"/>
</dbReference>
<evidence type="ECO:0000256" key="3">
    <source>
        <dbReference type="ARBA" id="ARBA00012257"/>
    </source>
</evidence>
<dbReference type="AlphaFoldDB" id="H1Y7X2"/>
<feature type="domain" description="Oxo-4-hydroxy-4-carboxy-5-ureidoimidazoline decarboxylase" evidence="7">
    <location>
        <begin position="7"/>
        <end position="163"/>
    </location>
</feature>
<dbReference type="EC" id="4.1.1.97" evidence="3"/>
<dbReference type="HOGENOM" id="CLU_092522_2_1_10"/>
<proteinExistence type="predicted"/>
<keyword evidence="9" id="KW-1185">Reference proteome</keyword>